<name>A0ABV7Z1R2_9BACT</name>
<dbReference type="EC" id="2.7.7.41" evidence="6 18"/>
<dbReference type="InterPro" id="IPR000374">
    <property type="entry name" value="PC_trans"/>
</dbReference>
<evidence type="ECO:0000256" key="10">
    <source>
        <dbReference type="ARBA" id="ARBA00022679"/>
    </source>
</evidence>
<feature type="transmembrane region" description="Helical" evidence="19">
    <location>
        <begin position="12"/>
        <end position="30"/>
    </location>
</feature>
<sequence>MIKKLTDRSNLTQRIVAALIGAPLIVYCTIFSPYSFWILYTTIGVLTIYEFYKLLGLNGNFPLTIYGTVCGAVILTLTFFIETEKIDFDNYYWIVPMLTLTFFIKLYKKNDVKPFENLGYTFLGIIYVILPFALLIESVMDKGGFNPYLAFGILIILWVNDSGAYFSGRFLGKRKLFERVSPKKTWEGFFGGAIFALIAAFLFSKITETLTLNHWIAIALIIVITGTLGDLVESLFKRSIAIKDSGSIIPGHGGFLDRFDGLLLSMPFIVTFLKLYHGLF</sequence>
<evidence type="ECO:0000256" key="6">
    <source>
        <dbReference type="ARBA" id="ARBA00012487"/>
    </source>
</evidence>
<evidence type="ECO:0000256" key="3">
    <source>
        <dbReference type="ARBA" id="ARBA00005119"/>
    </source>
</evidence>
<keyword evidence="10 18" id="KW-0808">Transferase</keyword>
<organism evidence="20 21">
    <name type="scientific">Lacihabitans lacunae</name>
    <dbReference type="NCBI Taxonomy" id="1028214"/>
    <lineage>
        <taxon>Bacteria</taxon>
        <taxon>Pseudomonadati</taxon>
        <taxon>Bacteroidota</taxon>
        <taxon>Cytophagia</taxon>
        <taxon>Cytophagales</taxon>
        <taxon>Leadbetterellaceae</taxon>
        <taxon>Lacihabitans</taxon>
    </lineage>
</organism>
<keyword evidence="17" id="KW-1208">Phospholipid metabolism</keyword>
<keyword evidence="9" id="KW-0444">Lipid biosynthesis</keyword>
<dbReference type="PROSITE" id="PS01315">
    <property type="entry name" value="CDS"/>
    <property type="match status" value="1"/>
</dbReference>
<protein>
    <recommendedName>
        <fullName evidence="7 18">Phosphatidate cytidylyltransferase</fullName>
        <ecNumber evidence="6 18">2.7.7.41</ecNumber>
    </recommendedName>
</protein>
<dbReference type="PANTHER" id="PTHR46382:SF1">
    <property type="entry name" value="PHOSPHATIDATE CYTIDYLYLTRANSFERASE"/>
    <property type="match status" value="1"/>
</dbReference>
<gene>
    <name evidence="20" type="ORF">ACFOOI_20670</name>
</gene>
<evidence type="ECO:0000256" key="4">
    <source>
        <dbReference type="ARBA" id="ARBA00005189"/>
    </source>
</evidence>
<comment type="caution">
    <text evidence="20">The sequence shown here is derived from an EMBL/GenBank/DDBJ whole genome shotgun (WGS) entry which is preliminary data.</text>
</comment>
<keyword evidence="16" id="KW-0594">Phospholipid biosynthesis</keyword>
<comment type="subcellular location">
    <subcellularLocation>
        <location evidence="2">Cell membrane</location>
        <topology evidence="2">Multi-pass membrane protein</topology>
    </subcellularLocation>
</comment>
<dbReference type="GO" id="GO:0016779">
    <property type="term" value="F:nucleotidyltransferase activity"/>
    <property type="evidence" value="ECO:0007669"/>
    <property type="project" value="UniProtKB-KW"/>
</dbReference>
<comment type="pathway">
    <text evidence="3 18">Phospholipid metabolism; CDP-diacylglycerol biosynthesis; CDP-diacylglycerol from sn-glycerol 3-phosphate: step 3/3.</text>
</comment>
<comment type="similarity">
    <text evidence="5 18">Belongs to the CDS family.</text>
</comment>
<evidence type="ECO:0000256" key="14">
    <source>
        <dbReference type="ARBA" id="ARBA00023098"/>
    </source>
</evidence>
<evidence type="ECO:0000256" key="12">
    <source>
        <dbReference type="ARBA" id="ARBA00022695"/>
    </source>
</evidence>
<keyword evidence="12 18" id="KW-0548">Nucleotidyltransferase</keyword>
<evidence type="ECO:0000313" key="20">
    <source>
        <dbReference type="EMBL" id="MFC3813091.1"/>
    </source>
</evidence>
<reference evidence="21" key="1">
    <citation type="journal article" date="2019" name="Int. J. Syst. Evol. Microbiol.">
        <title>The Global Catalogue of Microorganisms (GCM) 10K type strain sequencing project: providing services to taxonomists for standard genome sequencing and annotation.</title>
        <authorList>
            <consortium name="The Broad Institute Genomics Platform"/>
            <consortium name="The Broad Institute Genome Sequencing Center for Infectious Disease"/>
            <person name="Wu L."/>
            <person name="Ma J."/>
        </authorList>
    </citation>
    <scope>NUCLEOTIDE SEQUENCE [LARGE SCALE GENOMIC DNA]</scope>
    <source>
        <strain evidence="21">CECT 7956</strain>
    </source>
</reference>
<feature type="transmembrane region" description="Helical" evidence="19">
    <location>
        <begin position="188"/>
        <end position="206"/>
    </location>
</feature>
<evidence type="ECO:0000313" key="21">
    <source>
        <dbReference type="Proteomes" id="UP001595616"/>
    </source>
</evidence>
<proteinExistence type="inferred from homology"/>
<evidence type="ECO:0000256" key="1">
    <source>
        <dbReference type="ARBA" id="ARBA00001698"/>
    </source>
</evidence>
<comment type="catalytic activity">
    <reaction evidence="1 18">
        <text>a 1,2-diacyl-sn-glycero-3-phosphate + CTP + H(+) = a CDP-1,2-diacyl-sn-glycerol + diphosphate</text>
        <dbReference type="Rhea" id="RHEA:16229"/>
        <dbReference type="ChEBI" id="CHEBI:15378"/>
        <dbReference type="ChEBI" id="CHEBI:33019"/>
        <dbReference type="ChEBI" id="CHEBI:37563"/>
        <dbReference type="ChEBI" id="CHEBI:58332"/>
        <dbReference type="ChEBI" id="CHEBI:58608"/>
        <dbReference type="EC" id="2.7.7.41"/>
    </reaction>
</comment>
<evidence type="ECO:0000256" key="17">
    <source>
        <dbReference type="ARBA" id="ARBA00023264"/>
    </source>
</evidence>
<evidence type="ECO:0000256" key="15">
    <source>
        <dbReference type="ARBA" id="ARBA00023136"/>
    </source>
</evidence>
<evidence type="ECO:0000256" key="5">
    <source>
        <dbReference type="ARBA" id="ARBA00010185"/>
    </source>
</evidence>
<dbReference type="RefSeq" id="WP_379839996.1">
    <property type="nucleotide sequence ID" value="NZ_JBHRYQ010000001.1"/>
</dbReference>
<evidence type="ECO:0000256" key="8">
    <source>
        <dbReference type="ARBA" id="ARBA00022475"/>
    </source>
</evidence>
<dbReference type="Pfam" id="PF01148">
    <property type="entry name" value="CTP_transf_1"/>
    <property type="match status" value="1"/>
</dbReference>
<accession>A0ABV7Z1R2</accession>
<evidence type="ECO:0000256" key="18">
    <source>
        <dbReference type="RuleBase" id="RU003938"/>
    </source>
</evidence>
<dbReference type="Proteomes" id="UP001595616">
    <property type="component" value="Unassembled WGS sequence"/>
</dbReference>
<keyword evidence="8" id="KW-1003">Cell membrane</keyword>
<evidence type="ECO:0000256" key="9">
    <source>
        <dbReference type="ARBA" id="ARBA00022516"/>
    </source>
</evidence>
<keyword evidence="21" id="KW-1185">Reference proteome</keyword>
<comment type="pathway">
    <text evidence="4">Lipid metabolism.</text>
</comment>
<dbReference type="PANTHER" id="PTHR46382">
    <property type="entry name" value="PHOSPHATIDATE CYTIDYLYLTRANSFERASE"/>
    <property type="match status" value="1"/>
</dbReference>
<evidence type="ECO:0000256" key="7">
    <source>
        <dbReference type="ARBA" id="ARBA00019373"/>
    </source>
</evidence>
<feature type="transmembrane region" description="Helical" evidence="19">
    <location>
        <begin position="119"/>
        <end position="136"/>
    </location>
</feature>
<evidence type="ECO:0000256" key="11">
    <source>
        <dbReference type="ARBA" id="ARBA00022692"/>
    </source>
</evidence>
<keyword evidence="14" id="KW-0443">Lipid metabolism</keyword>
<feature type="transmembrane region" description="Helical" evidence="19">
    <location>
        <begin position="59"/>
        <end position="79"/>
    </location>
</feature>
<dbReference type="EMBL" id="JBHRYQ010000001">
    <property type="protein sequence ID" value="MFC3813091.1"/>
    <property type="molecule type" value="Genomic_DNA"/>
</dbReference>
<feature type="transmembrane region" description="Helical" evidence="19">
    <location>
        <begin position="148"/>
        <end position="167"/>
    </location>
</feature>
<evidence type="ECO:0000256" key="2">
    <source>
        <dbReference type="ARBA" id="ARBA00004651"/>
    </source>
</evidence>
<keyword evidence="13 19" id="KW-1133">Transmembrane helix</keyword>
<evidence type="ECO:0000256" key="19">
    <source>
        <dbReference type="SAM" id="Phobius"/>
    </source>
</evidence>
<keyword evidence="11 18" id="KW-0812">Transmembrane</keyword>
<keyword evidence="15 19" id="KW-0472">Membrane</keyword>
<evidence type="ECO:0000256" key="13">
    <source>
        <dbReference type="ARBA" id="ARBA00022989"/>
    </source>
</evidence>
<feature type="transmembrane region" description="Helical" evidence="19">
    <location>
        <begin position="212"/>
        <end position="232"/>
    </location>
</feature>
<evidence type="ECO:0000256" key="16">
    <source>
        <dbReference type="ARBA" id="ARBA00023209"/>
    </source>
</evidence>